<protein>
    <submittedName>
        <fullName evidence="1">Uncharacterized protein</fullName>
    </submittedName>
</protein>
<organism evidence="1 2">
    <name type="scientific">Solanum commersonii</name>
    <name type="common">Commerson's wild potato</name>
    <name type="synonym">Commerson's nightshade</name>
    <dbReference type="NCBI Taxonomy" id="4109"/>
    <lineage>
        <taxon>Eukaryota</taxon>
        <taxon>Viridiplantae</taxon>
        <taxon>Streptophyta</taxon>
        <taxon>Embryophyta</taxon>
        <taxon>Tracheophyta</taxon>
        <taxon>Spermatophyta</taxon>
        <taxon>Magnoliopsida</taxon>
        <taxon>eudicotyledons</taxon>
        <taxon>Gunneridae</taxon>
        <taxon>Pentapetalae</taxon>
        <taxon>asterids</taxon>
        <taxon>lamiids</taxon>
        <taxon>Solanales</taxon>
        <taxon>Solanaceae</taxon>
        <taxon>Solanoideae</taxon>
        <taxon>Solaneae</taxon>
        <taxon>Solanum</taxon>
    </lineage>
</organism>
<dbReference type="AlphaFoldDB" id="A0A9J5XPI0"/>
<name>A0A9J5XPI0_SOLCO</name>
<reference evidence="1 2" key="1">
    <citation type="submission" date="2020-09" db="EMBL/GenBank/DDBJ databases">
        <title>De no assembly of potato wild relative species, Solanum commersonii.</title>
        <authorList>
            <person name="Cho K."/>
        </authorList>
    </citation>
    <scope>NUCLEOTIDE SEQUENCE [LARGE SCALE GENOMIC DNA]</scope>
    <source>
        <strain evidence="1">LZ3.2</strain>
        <tissue evidence="1">Leaf</tissue>
    </source>
</reference>
<dbReference type="EMBL" id="JACXVP010000008">
    <property type="protein sequence ID" value="KAG5590121.1"/>
    <property type="molecule type" value="Genomic_DNA"/>
</dbReference>
<sequence length="60" mass="6877">MNVRASGPCELLESMVAWLEWYVQYLQNIEEKLKCKHKKVVVDKLADPIGQSPNLFGELS</sequence>
<dbReference type="Proteomes" id="UP000824120">
    <property type="component" value="Chromosome 8"/>
</dbReference>
<gene>
    <name evidence="1" type="ORF">H5410_040635</name>
</gene>
<comment type="caution">
    <text evidence="1">The sequence shown here is derived from an EMBL/GenBank/DDBJ whole genome shotgun (WGS) entry which is preliminary data.</text>
</comment>
<accession>A0A9J5XPI0</accession>
<proteinExistence type="predicted"/>
<evidence type="ECO:0000313" key="2">
    <source>
        <dbReference type="Proteomes" id="UP000824120"/>
    </source>
</evidence>
<keyword evidence="2" id="KW-1185">Reference proteome</keyword>
<evidence type="ECO:0000313" key="1">
    <source>
        <dbReference type="EMBL" id="KAG5590121.1"/>
    </source>
</evidence>